<feature type="binding site" evidence="7">
    <location>
        <begin position="329"/>
        <end position="331"/>
    </location>
    <ligand>
        <name>GTP</name>
        <dbReference type="ChEBI" id="CHEBI:37565"/>
    </ligand>
</feature>
<dbReference type="HAMAP" id="MF_00900">
    <property type="entry name" value="GTPase_HflX"/>
    <property type="match status" value="1"/>
</dbReference>
<evidence type="ECO:0000256" key="6">
    <source>
        <dbReference type="HAMAP-Rule" id="MF_00900"/>
    </source>
</evidence>
<dbReference type="NCBIfam" id="TIGR03156">
    <property type="entry name" value="GTP_HflX"/>
    <property type="match status" value="1"/>
</dbReference>
<dbReference type="Gene3D" id="6.10.250.2860">
    <property type="match status" value="1"/>
</dbReference>
<dbReference type="CDD" id="cd01878">
    <property type="entry name" value="HflX"/>
    <property type="match status" value="1"/>
</dbReference>
<evidence type="ECO:0000256" key="3">
    <source>
        <dbReference type="ARBA" id="ARBA00022741"/>
    </source>
</evidence>
<comment type="subunit">
    <text evidence="6">Monomer. Associates with the 50S ribosomal subunit.</text>
</comment>
<dbReference type="EMBL" id="SMCQ01000009">
    <property type="protein sequence ID" value="TCV99492.1"/>
    <property type="molecule type" value="Genomic_DNA"/>
</dbReference>
<comment type="caution">
    <text evidence="10">The sequence shown here is derived from an EMBL/GenBank/DDBJ whole genome shotgun (WGS) entry which is preliminary data.</text>
</comment>
<dbReference type="InterPro" id="IPR025121">
    <property type="entry name" value="GTPase_HflX_N"/>
</dbReference>
<dbReference type="Pfam" id="PF16360">
    <property type="entry name" value="GTP-bdg_M"/>
    <property type="match status" value="1"/>
</dbReference>
<dbReference type="GeneID" id="98915359"/>
<dbReference type="SUPFAM" id="SSF52540">
    <property type="entry name" value="P-loop containing nucleoside triphosphate hydrolases"/>
    <property type="match status" value="1"/>
</dbReference>
<keyword evidence="5 6" id="KW-0342">GTP-binding</keyword>
<accession>A0A4V2W5E8</accession>
<feature type="binding site" evidence="7">
    <location>
        <begin position="196"/>
        <end position="203"/>
    </location>
    <ligand>
        <name>GTP</name>
        <dbReference type="ChEBI" id="CHEBI:37565"/>
    </ligand>
</feature>
<proteinExistence type="inferred from homology"/>
<dbReference type="Pfam" id="PF01926">
    <property type="entry name" value="MMR_HSR1"/>
    <property type="match status" value="1"/>
</dbReference>
<reference evidence="10 11" key="1">
    <citation type="submission" date="2019-03" db="EMBL/GenBank/DDBJ databases">
        <title>Genomic Encyclopedia of Type Strains, Phase IV (KMG-IV): sequencing the most valuable type-strain genomes for metagenomic binning, comparative biology and taxonomic classification.</title>
        <authorList>
            <person name="Goeker M."/>
        </authorList>
    </citation>
    <scope>NUCLEOTIDE SEQUENCE [LARGE SCALE GENOMIC DNA]</scope>
    <source>
        <strain evidence="10 11">DSM 29487</strain>
    </source>
</reference>
<evidence type="ECO:0000259" key="9">
    <source>
        <dbReference type="PROSITE" id="PS51705"/>
    </source>
</evidence>
<dbReference type="PANTHER" id="PTHR10229:SF4">
    <property type="entry name" value="GTPASE HFLX"/>
    <property type="match status" value="1"/>
</dbReference>
<dbReference type="GO" id="GO:0005525">
    <property type="term" value="F:GTP binding"/>
    <property type="evidence" value="ECO:0007669"/>
    <property type="project" value="UniProtKB-UniRule"/>
</dbReference>
<dbReference type="InterPro" id="IPR032305">
    <property type="entry name" value="GTP-bd_M"/>
</dbReference>
<comment type="subcellular location">
    <subcellularLocation>
        <location evidence="6">Cytoplasm</location>
    </subcellularLocation>
    <text evidence="6">May associate with membranes.</text>
</comment>
<keyword evidence="2 8" id="KW-0479">Metal-binding</keyword>
<feature type="domain" description="Hflx-type G" evidence="9">
    <location>
        <begin position="190"/>
        <end position="351"/>
    </location>
</feature>
<comment type="function">
    <text evidence="6">GTPase that associates with the 50S ribosomal subunit and may have a role during protein synthesis or ribosome biogenesis.</text>
</comment>
<dbReference type="InterPro" id="IPR016496">
    <property type="entry name" value="GTPase_HflX"/>
</dbReference>
<protein>
    <recommendedName>
        <fullName evidence="6">GTPase HflX</fullName>
    </recommendedName>
    <alternativeName>
        <fullName evidence="6">GTP-binding protein HflX</fullName>
    </alternativeName>
</protein>
<dbReference type="GO" id="GO:0005737">
    <property type="term" value="C:cytoplasm"/>
    <property type="evidence" value="ECO:0007669"/>
    <property type="project" value="UniProtKB-SubCell"/>
</dbReference>
<dbReference type="AlphaFoldDB" id="A0A4V2W5E8"/>
<organism evidence="10 11">
    <name type="scientific">Longibaculum muris</name>
    <dbReference type="NCBI Taxonomy" id="1796628"/>
    <lineage>
        <taxon>Bacteria</taxon>
        <taxon>Bacillati</taxon>
        <taxon>Bacillota</taxon>
        <taxon>Erysipelotrichia</taxon>
        <taxon>Erysipelotrichales</taxon>
        <taxon>Coprobacillaceae</taxon>
        <taxon>Longibaculum</taxon>
    </lineage>
</organism>
<dbReference type="RefSeq" id="WP_066445805.1">
    <property type="nucleotide sequence ID" value="NZ_CAUWFI010000010.1"/>
</dbReference>
<dbReference type="GO" id="GO:0046872">
    <property type="term" value="F:metal ion binding"/>
    <property type="evidence" value="ECO:0007669"/>
    <property type="project" value="UniProtKB-KW"/>
</dbReference>
<evidence type="ECO:0000256" key="5">
    <source>
        <dbReference type="ARBA" id="ARBA00023134"/>
    </source>
</evidence>
<dbReference type="PROSITE" id="PS51705">
    <property type="entry name" value="G_HFLX"/>
    <property type="match status" value="1"/>
</dbReference>
<evidence type="ECO:0000313" key="10">
    <source>
        <dbReference type="EMBL" id="TCV99492.1"/>
    </source>
</evidence>
<dbReference type="InterPro" id="IPR027417">
    <property type="entry name" value="P-loop_NTPase"/>
</dbReference>
<keyword evidence="11" id="KW-1185">Reference proteome</keyword>
<dbReference type="PIRSF" id="PIRSF006809">
    <property type="entry name" value="GTP-binding_hflX_prd"/>
    <property type="match status" value="1"/>
</dbReference>
<dbReference type="Proteomes" id="UP000295515">
    <property type="component" value="Unassembled WGS sequence"/>
</dbReference>
<dbReference type="Pfam" id="PF13167">
    <property type="entry name" value="GTP-bdg_N"/>
    <property type="match status" value="1"/>
</dbReference>
<evidence type="ECO:0000256" key="4">
    <source>
        <dbReference type="ARBA" id="ARBA00022842"/>
    </source>
</evidence>
<comment type="cofactor">
    <cofactor evidence="8">
        <name>Mg(2+)</name>
        <dbReference type="ChEBI" id="CHEBI:18420"/>
    </cofactor>
</comment>
<name>A0A4V2W5E8_9FIRM</name>
<dbReference type="GO" id="GO:0003924">
    <property type="term" value="F:GTPase activity"/>
    <property type="evidence" value="ECO:0007669"/>
    <property type="project" value="UniProtKB-UniRule"/>
</dbReference>
<evidence type="ECO:0000256" key="7">
    <source>
        <dbReference type="PIRSR" id="PIRSR006809-1"/>
    </source>
</evidence>
<keyword evidence="3 6" id="KW-0547">Nucleotide-binding</keyword>
<dbReference type="Gene3D" id="3.40.50.300">
    <property type="entry name" value="P-loop containing nucleotide triphosphate hydrolases"/>
    <property type="match status" value="1"/>
</dbReference>
<dbReference type="InterPro" id="IPR006073">
    <property type="entry name" value="GTP-bd"/>
</dbReference>
<comment type="similarity">
    <text evidence="6">Belongs to the TRAFAC class OBG-HflX-like GTPase superfamily. HflX GTPase family.</text>
</comment>
<evidence type="ECO:0000313" key="11">
    <source>
        <dbReference type="Proteomes" id="UP000295515"/>
    </source>
</evidence>
<feature type="binding site" evidence="8">
    <location>
        <position position="203"/>
    </location>
    <ligand>
        <name>Mg(2+)</name>
        <dbReference type="ChEBI" id="CHEBI:18420"/>
    </ligand>
</feature>
<feature type="binding site" evidence="7">
    <location>
        <begin position="309"/>
        <end position="312"/>
    </location>
    <ligand>
        <name>GTP</name>
        <dbReference type="ChEBI" id="CHEBI:37565"/>
    </ligand>
</feature>
<evidence type="ECO:0000256" key="1">
    <source>
        <dbReference type="ARBA" id="ARBA00022490"/>
    </source>
</evidence>
<dbReference type="PRINTS" id="PR00326">
    <property type="entry name" value="GTP1OBG"/>
</dbReference>
<keyword evidence="1 6" id="KW-0963">Cytoplasm</keyword>
<dbReference type="PANTHER" id="PTHR10229">
    <property type="entry name" value="GTP-BINDING PROTEIN HFLX"/>
    <property type="match status" value="1"/>
</dbReference>
<evidence type="ECO:0000256" key="2">
    <source>
        <dbReference type="ARBA" id="ARBA00022723"/>
    </source>
</evidence>
<sequence>MKAILVGVEYDHMYYDLDISMNELRDLSEACHIEVKDVVIQKLSLISPKYYIGKGKVEELKHMLDEDDIVIFNEELTPLQVKNLTDALDVEVTDRSDLILRIFESRAQTKEAKLQVEIAKNQYLLPRLAGMKEELYSQQGGSGFRGSGEKQIELDRRIIHRELIQAKRELAAIVKQRQTQRQLRIRNQEKVVCLVGYTNSGKSSLLNYFTDKKVFQEDMLFASLQTASRQVKLKNHHRIIMSDTVGFINQLPHHLVQAFRSTLEEVKEADLLVHVIDSSSPYCDLQIETTLNVLEALGVKDTPMLFVYNKVDQDRYAFLQPKEPAVFISVKEKINLDLLEDKIIELLFKDYELIELYIPYDKGEVYSQVKQAYEMIKEEYLEDGIYLSFYIDRKQIHKYQDYIYKSIN</sequence>
<dbReference type="FunFam" id="3.40.50.11060:FF:000001">
    <property type="entry name" value="GTPase HflX"/>
    <property type="match status" value="1"/>
</dbReference>
<keyword evidence="4 8" id="KW-0460">Magnesium</keyword>
<dbReference type="GO" id="GO:0043022">
    <property type="term" value="F:ribosome binding"/>
    <property type="evidence" value="ECO:0007669"/>
    <property type="project" value="TreeGrafter"/>
</dbReference>
<feature type="binding site" evidence="7">
    <location>
        <begin position="243"/>
        <end position="246"/>
    </location>
    <ligand>
        <name>GTP</name>
        <dbReference type="ChEBI" id="CHEBI:37565"/>
    </ligand>
</feature>
<evidence type="ECO:0000256" key="8">
    <source>
        <dbReference type="PIRSR" id="PIRSR006809-2"/>
    </source>
</evidence>
<dbReference type="InterPro" id="IPR030394">
    <property type="entry name" value="G_HFLX_dom"/>
</dbReference>
<gene>
    <name evidence="6" type="primary">hflX</name>
    <name evidence="10" type="ORF">EDD60_10974</name>
</gene>
<dbReference type="InterPro" id="IPR042108">
    <property type="entry name" value="GTPase_HflX_N_sf"/>
</dbReference>
<dbReference type="Gene3D" id="3.40.50.11060">
    <property type="entry name" value="GTPase HflX, N-terminal domain"/>
    <property type="match status" value="1"/>
</dbReference>